<feature type="domain" description="Histidine kinase" evidence="16">
    <location>
        <begin position="684"/>
        <end position="898"/>
    </location>
</feature>
<dbReference type="InterPro" id="IPR003660">
    <property type="entry name" value="HAMP_dom"/>
</dbReference>
<dbReference type="AlphaFoldDB" id="A0A2N3PWR0"/>
<evidence type="ECO:0000259" key="17">
    <source>
        <dbReference type="PROSITE" id="PS50113"/>
    </source>
</evidence>
<evidence type="ECO:0000256" key="13">
    <source>
        <dbReference type="ARBA" id="ARBA00023136"/>
    </source>
</evidence>
<accession>A0A2N3PWR0</accession>
<keyword evidence="4" id="KW-1003">Cell membrane</keyword>
<dbReference type="PANTHER" id="PTHR42878">
    <property type="entry name" value="TWO-COMPONENT HISTIDINE KINASE"/>
    <property type="match status" value="1"/>
</dbReference>
<evidence type="ECO:0000256" key="8">
    <source>
        <dbReference type="ARBA" id="ARBA00022741"/>
    </source>
</evidence>
<evidence type="ECO:0000256" key="9">
    <source>
        <dbReference type="ARBA" id="ARBA00022777"/>
    </source>
</evidence>
<dbReference type="InterPro" id="IPR029151">
    <property type="entry name" value="Sensor-like_sf"/>
</dbReference>
<reference evidence="20" key="1">
    <citation type="submission" date="2017-12" db="EMBL/GenBank/DDBJ databases">
        <title>Draft genome sequence of Telmatospirillum siberiense 26-4b1T, an acidotolerant peatland alphaproteobacterium potentially involved in sulfur cycling.</title>
        <authorList>
            <person name="Hausmann B."/>
            <person name="Pjevac P."/>
            <person name="Schreck K."/>
            <person name="Herbold C.W."/>
            <person name="Daims H."/>
            <person name="Wagner M."/>
            <person name="Pester M."/>
            <person name="Loy A."/>
        </authorList>
    </citation>
    <scope>NUCLEOTIDE SEQUENCE [LARGE SCALE GENOMIC DNA]</scope>
    <source>
        <strain evidence="20">26-4b1</strain>
    </source>
</reference>
<dbReference type="Pfam" id="PF00512">
    <property type="entry name" value="HisKA"/>
    <property type="match status" value="1"/>
</dbReference>
<comment type="subcellular location">
    <subcellularLocation>
        <location evidence="2">Cell membrane</location>
        <topology evidence="2">Multi-pass membrane protein</topology>
    </subcellularLocation>
</comment>
<dbReference type="SMART" id="SM00387">
    <property type="entry name" value="HATPase_c"/>
    <property type="match status" value="1"/>
</dbReference>
<name>A0A2N3PWR0_9PROT</name>
<comment type="catalytic activity">
    <reaction evidence="1">
        <text>ATP + protein L-histidine = ADP + protein N-phospho-L-histidine.</text>
        <dbReference type="EC" id="2.7.13.3"/>
    </reaction>
</comment>
<dbReference type="Pfam" id="PF13188">
    <property type="entry name" value="PAS_8"/>
    <property type="match status" value="1"/>
</dbReference>
<keyword evidence="13 15" id="KW-0472">Membrane</keyword>
<keyword evidence="10" id="KW-0067">ATP-binding</keyword>
<keyword evidence="8" id="KW-0547">Nucleotide-binding</keyword>
<sequence length="902" mass="100056">MLPAFIRNQDMFMKNPVSAWVGNVGDWPLKVKLALFEVVVVAIGMGLLAWFVVDGLRRDFEHLVINEQMTAVGFVARTIDFEMKLRIGSLEAIGDQAGILLQDAPEKLSAYLHDKPVALRIFSRDVYILSKDGVRVAEAPSRNLLGSRYGESSYFKEVMETGKPLVRPIIGRFAGQPVLVVAVPLRDRKGSIIGVLCGAELIVPGSPFHFAGEVHNGINGGFHVISPKDGVLVTSTDPKRVLMPMPSRGINPLFDRRLEGYLGPGVAKSSTGIVVLSIAARTVNQDWLVIGYLPADEAFAPIRGVAVRIYGCAGLIALLSGLLIWLFLRYELTPLEATVRHLDRGTDTLEPVPVAGRGEIRLLLRSFNRMQARVLEQNAVITRERDQLEAMIAERRRVEETLRKSQSQMRAFIQQAPISIAMFDRDMNYLSTSDRWLSTFGRGYDDLIGLNHYVVHPDIPEEWKEIHRQGLAGVVLRNDDDLWIQADGSKYWLRWAVQPWTDENGAIGGIIISAEDITAARRIEEDLRESEATYHSLFDNMLNGFAHCHMLFEDGSPSDFVYLNVNKAFERLTGLKDVVGRRVTELFPGIRQSDPGLLARYGQVALGGPPDRFEIFLNASRTWFAVSVYGVRPGDFMVVFDVIEERKKAEEALNNLNILLERRVAERTVELTAANRELDSFAYAVSHDLRAPLRAMNGLSQALSEDYADRLDDRAKLYLDQIGVASRNMGELIDGILALSRSTRGELRHDSIDISAMATALMDGLSGAEPARRVVWQVEPGLRASGDRRMIEVILRNLLGNAWKYTVKTEAPVIRVFAGEVGGLRGVCVADNGAGFDMAHAGQLFQPFRRLHRQDEFPGIGIGLATVQRIINRHGGEIRAEGKPGSGAIFCFTLPADTVEGS</sequence>
<dbReference type="EMBL" id="PIUM01000008">
    <property type="protein sequence ID" value="PKU24852.1"/>
    <property type="molecule type" value="Genomic_DNA"/>
</dbReference>
<dbReference type="SUPFAM" id="SSF55785">
    <property type="entry name" value="PYP-like sensor domain (PAS domain)"/>
    <property type="match status" value="2"/>
</dbReference>
<dbReference type="SMART" id="SM00388">
    <property type="entry name" value="HisKA"/>
    <property type="match status" value="1"/>
</dbReference>
<evidence type="ECO:0000313" key="19">
    <source>
        <dbReference type="EMBL" id="PKU24852.1"/>
    </source>
</evidence>
<dbReference type="InterPro" id="IPR003594">
    <property type="entry name" value="HATPase_dom"/>
</dbReference>
<dbReference type="GO" id="GO:0005886">
    <property type="term" value="C:plasma membrane"/>
    <property type="evidence" value="ECO:0007669"/>
    <property type="project" value="UniProtKB-SubCell"/>
</dbReference>
<comment type="caution">
    <text evidence="19">The sequence shown here is derived from an EMBL/GenBank/DDBJ whole genome shotgun (WGS) entry which is preliminary data.</text>
</comment>
<dbReference type="GO" id="GO:0030295">
    <property type="term" value="F:protein kinase activator activity"/>
    <property type="evidence" value="ECO:0007669"/>
    <property type="project" value="TreeGrafter"/>
</dbReference>
<dbReference type="NCBIfam" id="TIGR00229">
    <property type="entry name" value="sensory_box"/>
    <property type="match status" value="1"/>
</dbReference>
<evidence type="ECO:0000256" key="2">
    <source>
        <dbReference type="ARBA" id="ARBA00004651"/>
    </source>
</evidence>
<organism evidence="19 20">
    <name type="scientific">Telmatospirillum siberiense</name>
    <dbReference type="NCBI Taxonomy" id="382514"/>
    <lineage>
        <taxon>Bacteria</taxon>
        <taxon>Pseudomonadati</taxon>
        <taxon>Pseudomonadota</taxon>
        <taxon>Alphaproteobacteria</taxon>
        <taxon>Rhodospirillales</taxon>
        <taxon>Rhodospirillaceae</taxon>
        <taxon>Telmatospirillum</taxon>
    </lineage>
</organism>
<evidence type="ECO:0000256" key="11">
    <source>
        <dbReference type="ARBA" id="ARBA00022989"/>
    </source>
</evidence>
<dbReference type="CDD" id="cd12914">
    <property type="entry name" value="PDC1_DGC_like"/>
    <property type="match status" value="1"/>
</dbReference>
<protein>
    <recommendedName>
        <fullName evidence="3">histidine kinase</fullName>
        <ecNumber evidence="3">2.7.13.3</ecNumber>
    </recommendedName>
</protein>
<evidence type="ECO:0000259" key="18">
    <source>
        <dbReference type="PROSITE" id="PS50885"/>
    </source>
</evidence>
<keyword evidence="12" id="KW-0902">Two-component regulatory system</keyword>
<dbReference type="SUPFAM" id="SSF103190">
    <property type="entry name" value="Sensory domain-like"/>
    <property type="match status" value="1"/>
</dbReference>
<keyword evidence="7 15" id="KW-0812">Transmembrane</keyword>
<dbReference type="CDD" id="cd00082">
    <property type="entry name" value="HisKA"/>
    <property type="match status" value="1"/>
</dbReference>
<dbReference type="Gene3D" id="3.30.450.20">
    <property type="entry name" value="PAS domain"/>
    <property type="match status" value="3"/>
</dbReference>
<evidence type="ECO:0000313" key="20">
    <source>
        <dbReference type="Proteomes" id="UP000233293"/>
    </source>
</evidence>
<dbReference type="GO" id="GO:0005524">
    <property type="term" value="F:ATP binding"/>
    <property type="evidence" value="ECO:0007669"/>
    <property type="project" value="UniProtKB-KW"/>
</dbReference>
<dbReference type="InterPro" id="IPR000700">
    <property type="entry name" value="PAS-assoc_C"/>
</dbReference>
<dbReference type="EC" id="2.7.13.3" evidence="3"/>
<evidence type="ECO:0000256" key="6">
    <source>
        <dbReference type="ARBA" id="ARBA00022679"/>
    </source>
</evidence>
<dbReference type="InterPro" id="IPR003661">
    <property type="entry name" value="HisK_dim/P_dom"/>
</dbReference>
<dbReference type="FunFam" id="1.10.287.130:FF:000070">
    <property type="entry name" value="Histidine kinase sensor protein"/>
    <property type="match status" value="1"/>
</dbReference>
<dbReference type="Pfam" id="PF02518">
    <property type="entry name" value="HATPase_c"/>
    <property type="match status" value="1"/>
</dbReference>
<dbReference type="PANTHER" id="PTHR42878:SF15">
    <property type="entry name" value="BACTERIOPHYTOCHROME"/>
    <property type="match status" value="1"/>
</dbReference>
<dbReference type="InterPro" id="IPR035965">
    <property type="entry name" value="PAS-like_dom_sf"/>
</dbReference>
<evidence type="ECO:0000259" key="16">
    <source>
        <dbReference type="PROSITE" id="PS50109"/>
    </source>
</evidence>
<dbReference type="CDD" id="cd06225">
    <property type="entry name" value="HAMP"/>
    <property type="match status" value="1"/>
</dbReference>
<dbReference type="InterPro" id="IPR005467">
    <property type="entry name" value="His_kinase_dom"/>
</dbReference>
<feature type="transmembrane region" description="Helical" evidence="15">
    <location>
        <begin position="33"/>
        <end position="53"/>
    </location>
</feature>
<dbReference type="Proteomes" id="UP000233293">
    <property type="component" value="Unassembled WGS sequence"/>
</dbReference>
<evidence type="ECO:0000256" key="5">
    <source>
        <dbReference type="ARBA" id="ARBA00022553"/>
    </source>
</evidence>
<dbReference type="Gene3D" id="3.30.565.10">
    <property type="entry name" value="Histidine kinase-like ATPase, C-terminal domain"/>
    <property type="match status" value="1"/>
</dbReference>
<evidence type="ECO:0000256" key="10">
    <source>
        <dbReference type="ARBA" id="ARBA00022840"/>
    </source>
</evidence>
<dbReference type="GO" id="GO:0007234">
    <property type="term" value="P:osmosensory signaling via phosphorelay pathway"/>
    <property type="evidence" value="ECO:0007669"/>
    <property type="project" value="TreeGrafter"/>
</dbReference>
<keyword evidence="6" id="KW-0808">Transferase</keyword>
<evidence type="ECO:0000256" key="14">
    <source>
        <dbReference type="SAM" id="Coils"/>
    </source>
</evidence>
<dbReference type="PRINTS" id="PR00344">
    <property type="entry name" value="BCTRLSENSOR"/>
</dbReference>
<keyword evidence="20" id="KW-1185">Reference proteome</keyword>
<feature type="domain" description="HAMP" evidence="18">
    <location>
        <begin position="335"/>
        <end position="379"/>
    </location>
</feature>
<keyword evidence="11 15" id="KW-1133">Transmembrane helix</keyword>
<dbReference type="InterPro" id="IPR050351">
    <property type="entry name" value="BphY/WalK/GraS-like"/>
</dbReference>
<evidence type="ECO:0000256" key="4">
    <source>
        <dbReference type="ARBA" id="ARBA00022475"/>
    </source>
</evidence>
<feature type="coiled-coil region" evidence="14">
    <location>
        <begin position="381"/>
        <end position="408"/>
    </location>
</feature>
<dbReference type="InterPro" id="IPR004358">
    <property type="entry name" value="Sig_transdc_His_kin-like_C"/>
</dbReference>
<dbReference type="PROSITE" id="PS50113">
    <property type="entry name" value="PAC"/>
    <property type="match status" value="1"/>
</dbReference>
<proteinExistence type="predicted"/>
<dbReference type="SUPFAM" id="SSF47384">
    <property type="entry name" value="Homodimeric domain of signal transducing histidine kinase"/>
    <property type="match status" value="1"/>
</dbReference>
<dbReference type="GO" id="GO:0000156">
    <property type="term" value="F:phosphorelay response regulator activity"/>
    <property type="evidence" value="ECO:0007669"/>
    <property type="project" value="TreeGrafter"/>
</dbReference>
<dbReference type="CDD" id="cd00130">
    <property type="entry name" value="PAS"/>
    <property type="match status" value="1"/>
</dbReference>
<dbReference type="Pfam" id="PF08448">
    <property type="entry name" value="PAS_4"/>
    <property type="match status" value="1"/>
</dbReference>
<dbReference type="InterPro" id="IPR036097">
    <property type="entry name" value="HisK_dim/P_sf"/>
</dbReference>
<dbReference type="GO" id="GO:0000155">
    <property type="term" value="F:phosphorelay sensor kinase activity"/>
    <property type="evidence" value="ECO:0007669"/>
    <property type="project" value="InterPro"/>
</dbReference>
<keyword evidence="14" id="KW-0175">Coiled coil</keyword>
<keyword evidence="9" id="KW-0418">Kinase</keyword>
<feature type="transmembrane region" description="Helical" evidence="15">
    <location>
        <begin position="309"/>
        <end position="328"/>
    </location>
</feature>
<dbReference type="Gene3D" id="1.10.287.130">
    <property type="match status" value="1"/>
</dbReference>
<evidence type="ECO:0000256" key="15">
    <source>
        <dbReference type="SAM" id="Phobius"/>
    </source>
</evidence>
<dbReference type="SUPFAM" id="SSF55874">
    <property type="entry name" value="ATPase domain of HSP90 chaperone/DNA topoisomerase II/histidine kinase"/>
    <property type="match status" value="1"/>
</dbReference>
<evidence type="ECO:0000256" key="1">
    <source>
        <dbReference type="ARBA" id="ARBA00000085"/>
    </source>
</evidence>
<keyword evidence="5" id="KW-0597">Phosphoprotein</keyword>
<dbReference type="SMART" id="SM00091">
    <property type="entry name" value="PAS"/>
    <property type="match status" value="1"/>
</dbReference>
<dbReference type="InterPro" id="IPR013656">
    <property type="entry name" value="PAS_4"/>
</dbReference>
<evidence type="ECO:0000256" key="3">
    <source>
        <dbReference type="ARBA" id="ARBA00012438"/>
    </source>
</evidence>
<dbReference type="Pfam" id="PF00672">
    <property type="entry name" value="HAMP"/>
    <property type="match status" value="1"/>
</dbReference>
<evidence type="ECO:0000256" key="12">
    <source>
        <dbReference type="ARBA" id="ARBA00023012"/>
    </source>
</evidence>
<dbReference type="InterPro" id="IPR000014">
    <property type="entry name" value="PAS"/>
</dbReference>
<evidence type="ECO:0000256" key="7">
    <source>
        <dbReference type="ARBA" id="ARBA00022692"/>
    </source>
</evidence>
<dbReference type="PROSITE" id="PS50885">
    <property type="entry name" value="HAMP"/>
    <property type="match status" value="1"/>
</dbReference>
<dbReference type="PROSITE" id="PS50109">
    <property type="entry name" value="HIS_KIN"/>
    <property type="match status" value="1"/>
</dbReference>
<dbReference type="InterPro" id="IPR036890">
    <property type="entry name" value="HATPase_C_sf"/>
</dbReference>
<feature type="domain" description="PAC" evidence="17">
    <location>
        <begin position="477"/>
        <end position="529"/>
    </location>
</feature>
<gene>
    <name evidence="19" type="ORF">CWS72_09740</name>
</gene>